<dbReference type="GO" id="GO:0062193">
    <property type="term" value="F:D-ribose pyranase activity"/>
    <property type="evidence" value="ECO:0007669"/>
    <property type="project" value="UniProtKB-EC"/>
</dbReference>
<evidence type="ECO:0000256" key="4">
    <source>
        <dbReference type="ARBA" id="ARBA00023235"/>
    </source>
</evidence>
<dbReference type="Pfam" id="PF05025">
    <property type="entry name" value="RbsD_FucU"/>
    <property type="match status" value="1"/>
</dbReference>
<evidence type="ECO:0000256" key="2">
    <source>
        <dbReference type="ARBA" id="ARBA00012862"/>
    </source>
</evidence>
<dbReference type="EMBL" id="CP024870">
    <property type="protein sequence ID" value="ATX70793.1"/>
    <property type="molecule type" value="Genomic_DNA"/>
</dbReference>
<accession>A0A2K8KGH3</accession>
<dbReference type="GO" id="GO:0016872">
    <property type="term" value="F:intramolecular lyase activity"/>
    <property type="evidence" value="ECO:0007669"/>
    <property type="project" value="InterPro"/>
</dbReference>
<dbReference type="EC" id="5.4.99.62" evidence="2"/>
<keyword evidence="7" id="KW-1185">Reference proteome</keyword>
<sequence>MSNDLLNSEILYAIAKMGHFDTLCIADAGLPIPKAVKRIDLAVTKNLPNFVDTLKVILDNFVLQKAYVASEIEIKNKKTSQTIGSLIVSDKIKYLSHQELKEKTSACVAVIRTGECSPYSNIILEMGVDF</sequence>
<dbReference type="GO" id="GO:0019303">
    <property type="term" value="P:D-ribose catabolic process"/>
    <property type="evidence" value="ECO:0007669"/>
    <property type="project" value="TreeGrafter"/>
</dbReference>
<comment type="catalytic activity">
    <reaction evidence="1">
        <text>beta-D-ribopyranose = beta-D-ribofuranose</text>
        <dbReference type="Rhea" id="RHEA:25432"/>
        <dbReference type="ChEBI" id="CHEBI:27476"/>
        <dbReference type="ChEBI" id="CHEBI:47002"/>
        <dbReference type="EC" id="5.4.99.62"/>
    </reaction>
</comment>
<evidence type="ECO:0000256" key="3">
    <source>
        <dbReference type="ARBA" id="ARBA00022490"/>
    </source>
</evidence>
<dbReference type="SUPFAM" id="SSF102546">
    <property type="entry name" value="RbsD-like"/>
    <property type="match status" value="1"/>
</dbReference>
<dbReference type="AlphaFoldDB" id="A0A2K8KGH3"/>
<protein>
    <recommendedName>
        <fullName evidence="2">D-ribose pyranase</fullName>
        <ecNumber evidence="2">5.4.99.62</ecNumber>
    </recommendedName>
</protein>
<dbReference type="InterPro" id="IPR007721">
    <property type="entry name" value="RbsD_FucU"/>
</dbReference>
<organism evidence="6 7">
    <name type="scientific">Spiroplasma clarkii</name>
    <dbReference type="NCBI Taxonomy" id="2139"/>
    <lineage>
        <taxon>Bacteria</taxon>
        <taxon>Bacillati</taxon>
        <taxon>Mycoplasmatota</taxon>
        <taxon>Mollicutes</taxon>
        <taxon>Entomoplasmatales</taxon>
        <taxon>Spiroplasmataceae</taxon>
        <taxon>Spiroplasma</taxon>
    </lineage>
</organism>
<gene>
    <name evidence="6" type="primary">rbsD</name>
    <name evidence="6" type="ORF">SCLAR_v1c04720</name>
</gene>
<dbReference type="NCBIfam" id="NF008761">
    <property type="entry name" value="PRK11797.1"/>
    <property type="match status" value="1"/>
</dbReference>
<dbReference type="InterPro" id="IPR023750">
    <property type="entry name" value="RbsD-like_sf"/>
</dbReference>
<dbReference type="InterPro" id="IPR023064">
    <property type="entry name" value="D-ribose_pyranase"/>
</dbReference>
<dbReference type="Gene3D" id="3.40.1650.10">
    <property type="entry name" value="RbsD-like domain"/>
    <property type="match status" value="1"/>
</dbReference>
<dbReference type="PANTHER" id="PTHR37831:SF1">
    <property type="entry name" value="D-RIBOSE PYRANASE"/>
    <property type="match status" value="1"/>
</dbReference>
<reference evidence="6 7" key="1">
    <citation type="submission" date="2017-11" db="EMBL/GenBank/DDBJ databases">
        <title>Complete genome sequence of Spiroplasma clarkii CN-5 (DSM 19994).</title>
        <authorList>
            <person name="Tsai Y.-M."/>
            <person name="Chang A."/>
            <person name="Lo W.-S."/>
            <person name="Kuo C.-H."/>
        </authorList>
    </citation>
    <scope>NUCLEOTIDE SEQUENCE [LARGE SCALE GENOMIC DNA]</scope>
    <source>
        <strain evidence="6 7">CN-5</strain>
    </source>
</reference>
<keyword evidence="4" id="KW-0413">Isomerase</keyword>
<keyword evidence="5" id="KW-0119">Carbohydrate metabolism</keyword>
<evidence type="ECO:0000256" key="5">
    <source>
        <dbReference type="ARBA" id="ARBA00023277"/>
    </source>
</evidence>
<evidence type="ECO:0000313" key="6">
    <source>
        <dbReference type="EMBL" id="ATX70793.1"/>
    </source>
</evidence>
<dbReference type="PANTHER" id="PTHR37831">
    <property type="entry name" value="D-RIBOSE PYRANASE"/>
    <property type="match status" value="1"/>
</dbReference>
<evidence type="ECO:0000256" key="1">
    <source>
        <dbReference type="ARBA" id="ARBA00000223"/>
    </source>
</evidence>
<dbReference type="GO" id="GO:0048029">
    <property type="term" value="F:monosaccharide binding"/>
    <property type="evidence" value="ECO:0007669"/>
    <property type="project" value="InterPro"/>
</dbReference>
<evidence type="ECO:0000313" key="7">
    <source>
        <dbReference type="Proteomes" id="UP000231179"/>
    </source>
</evidence>
<proteinExistence type="predicted"/>
<name>A0A2K8KGH3_9MOLU</name>
<dbReference type="GO" id="GO:0005829">
    <property type="term" value="C:cytosol"/>
    <property type="evidence" value="ECO:0007669"/>
    <property type="project" value="TreeGrafter"/>
</dbReference>
<dbReference type="Proteomes" id="UP000231179">
    <property type="component" value="Chromosome"/>
</dbReference>
<keyword evidence="3" id="KW-0963">Cytoplasm</keyword>
<dbReference type="RefSeq" id="WP_100254355.1">
    <property type="nucleotide sequence ID" value="NZ_CP024870.1"/>
</dbReference>